<dbReference type="PANTHER" id="PTHR45990">
    <property type="entry name" value="DNA REPAIR PROTEIN REV1"/>
    <property type="match status" value="1"/>
</dbReference>
<dbReference type="InterPro" id="IPR036420">
    <property type="entry name" value="BRCT_dom_sf"/>
</dbReference>
<evidence type="ECO:0000259" key="4">
    <source>
        <dbReference type="PROSITE" id="PS50172"/>
    </source>
</evidence>
<protein>
    <recommendedName>
        <fullName evidence="8">DNA repair protein REV1</fullName>
    </recommendedName>
</protein>
<comment type="similarity">
    <text evidence="1">Belongs to the DNA polymerase type-Y family.</text>
</comment>
<feature type="compositionally biased region" description="Basic and acidic residues" evidence="3">
    <location>
        <begin position="1098"/>
        <end position="1109"/>
    </location>
</feature>
<dbReference type="SUPFAM" id="SSF52113">
    <property type="entry name" value="BRCT domain"/>
    <property type="match status" value="1"/>
</dbReference>
<evidence type="ECO:0000313" key="6">
    <source>
        <dbReference type="EMBL" id="KAL0947651.1"/>
    </source>
</evidence>
<dbReference type="Gene3D" id="1.10.150.20">
    <property type="entry name" value="5' to 3' exonuclease, C-terminal subdomain"/>
    <property type="match status" value="1"/>
</dbReference>
<evidence type="ECO:0000259" key="5">
    <source>
        <dbReference type="PROSITE" id="PS50173"/>
    </source>
</evidence>
<dbReference type="InterPro" id="IPR043502">
    <property type="entry name" value="DNA/RNA_pol_sf"/>
</dbReference>
<dbReference type="Pfam" id="PF11799">
    <property type="entry name" value="IMS_C"/>
    <property type="match status" value="1"/>
</dbReference>
<proteinExistence type="inferred from homology"/>
<dbReference type="CDD" id="cd01701">
    <property type="entry name" value="PolY_Rev1"/>
    <property type="match status" value="1"/>
</dbReference>
<dbReference type="Gene3D" id="3.40.1170.60">
    <property type="match status" value="1"/>
</dbReference>
<sequence>MADEDASQDLEPSASFSSAAYYDSDDAEFLEALKHTVLPGDAGYSSQKKKQDLDKLPAPVKSAGAGQPASSSTTVERGRPQTKRRREPSLSRSRSRSQPRPEKGSLEDTYGKATFGDFGEYMRRKRAKLQIQNAEMSGAQQTVVAGKRGIFHGIAIYINGWTDPSVQVLRELIVKHGGVFQPYLVRKDLVTHIITCSLTPAKVHEFQHMKVVTPAWLLESAKQGVLLPWRNFIYKPGNRSEKTQGAASSQAKLSDLYDDLYKTQQDDDMDGEVDIDMDKLMNLEVERPPESQLDTPATFDPGPSISSTSELFMPRPASKFSEQLDASTPVTTVHTARVPGYAAHKSNPNASRLMSDPAWRAAHTSAAPGFMVGYYKHSRLHHLSTWKAELRQLVAAAQERNGASAAAFNTGNAQGGTSMKGVALVLKSPSRKDKGKGRAHDSEEKVIMHCDFDCFFVSAGLLERPHLRGRPIVVCHSQGAQGGMGSTSEIASASYEARSAGVRNGMSLQQARKLCPTVMTIPYEFEKYKDISLKFYTVLMEYADDLEAVSVDEALIDVTTAVQRWSQSDPGADSAKSFADHLRQEVKLATACEVSIGIAHNILLARLATRRAKPAGSHHLTMPDVPLFLAPLDIADLPGFGHSAKQKILEKHQTSQLGDLLQRSKGELCAVLGAKTGEKLFNALRGVDDRVLDSEKKRSSVSTEINYGIRFETDQQAEAFVFQMADEVSRRLKDIQMVGRAITLKLMKRDPNAPVEAPKFLGHGKCEVFNKQSPLSANGRATDDARVIGDHACRLLRGFAFDSRELRGVGIHITKLEPASETQTGQGVNGGGIAKPTSTRGRISEQGKLPFAPRASPKKARMATHSPPRRKATPALPASASGSGVAAESSKEKRADYDDLPSFSQVDRSVFNALPHDLQAELQAEYQRRSTTPAVGRARNNARSTSPKKPQASKFAQKHESSMSKFLKRIAAQLGMETRGPAAGASKRHALVVLGAKRRQRARFGLALNLGVPQSELVELGIDPEVFSVLPPGVQREQLILARYIKKNGKMPEAPKNRKMLKPQWKVKGKRVIIRLPMPKARWFQPPMLKQRSQTSSKGKEKATDDPQKASRKNPPGPTLYFSHTGDVQSVIGRWVSGLSSLPPKERDIESFRKWVIRSLGGSINNDGSINVGSSDMPNMTDTRQERVVHMDYTGLERVRSVLMWWRVLLRRHWPECEWTWDAPEEELNGLTYPRAPGDECMTRYWDVGGEDDTGTGKDSDAGTKSAGVPIRTEVGNAWWQALMKVKEAADELASRRFGGTLALG</sequence>
<feature type="compositionally biased region" description="Basic and acidic residues" evidence="3">
    <location>
        <begin position="99"/>
        <end position="110"/>
    </location>
</feature>
<dbReference type="Gene3D" id="6.10.250.1630">
    <property type="match status" value="1"/>
</dbReference>
<dbReference type="EMBL" id="JASNQZ010000015">
    <property type="protein sequence ID" value="KAL0947651.1"/>
    <property type="molecule type" value="Genomic_DNA"/>
</dbReference>
<name>A0ABR3IWQ9_9AGAR</name>
<dbReference type="PANTHER" id="PTHR45990:SF1">
    <property type="entry name" value="DNA REPAIR PROTEIN REV1"/>
    <property type="match status" value="1"/>
</dbReference>
<dbReference type="Gene3D" id="6.10.250.1490">
    <property type="match status" value="1"/>
</dbReference>
<feature type="domain" description="BRCT" evidence="4">
    <location>
        <begin position="146"/>
        <end position="234"/>
    </location>
</feature>
<dbReference type="SUPFAM" id="SSF100879">
    <property type="entry name" value="Lesion bypass DNA polymerase (Y-family), little finger domain"/>
    <property type="match status" value="1"/>
</dbReference>
<evidence type="ECO:0000256" key="1">
    <source>
        <dbReference type="ARBA" id="ARBA00010945"/>
    </source>
</evidence>
<dbReference type="Gene3D" id="3.40.50.10190">
    <property type="entry name" value="BRCT domain"/>
    <property type="match status" value="1"/>
</dbReference>
<keyword evidence="7" id="KW-1185">Reference proteome</keyword>
<dbReference type="Pfam" id="PF16589">
    <property type="entry name" value="BRCT_2"/>
    <property type="match status" value="1"/>
</dbReference>
<feature type="region of interest" description="Disordered" evidence="3">
    <location>
        <begin position="1249"/>
        <end position="1268"/>
    </location>
</feature>
<dbReference type="Pfam" id="PF00817">
    <property type="entry name" value="IMS"/>
    <property type="match status" value="1"/>
</dbReference>
<dbReference type="InterPro" id="IPR001126">
    <property type="entry name" value="UmuC"/>
</dbReference>
<dbReference type="PROSITE" id="PS50172">
    <property type="entry name" value="BRCT"/>
    <property type="match status" value="1"/>
</dbReference>
<dbReference type="InterPro" id="IPR053848">
    <property type="entry name" value="IMS_HHH_1"/>
</dbReference>
<feature type="region of interest" description="Disordered" evidence="3">
    <location>
        <begin position="39"/>
        <end position="111"/>
    </location>
</feature>
<gene>
    <name evidence="6" type="ORF">HGRIS_013738</name>
</gene>
<dbReference type="InterPro" id="IPR001357">
    <property type="entry name" value="BRCT_dom"/>
</dbReference>
<comment type="caution">
    <text evidence="6">The sequence shown here is derived from an EMBL/GenBank/DDBJ whole genome shotgun (WGS) entry which is preliminary data.</text>
</comment>
<dbReference type="CDD" id="cd17719">
    <property type="entry name" value="BRCT_Rev1"/>
    <property type="match status" value="1"/>
</dbReference>
<feature type="compositionally biased region" description="Low complexity" evidence="3">
    <location>
        <begin position="873"/>
        <end position="888"/>
    </location>
</feature>
<dbReference type="SUPFAM" id="SSF56672">
    <property type="entry name" value="DNA/RNA polymerases"/>
    <property type="match status" value="1"/>
</dbReference>
<dbReference type="Gene3D" id="3.30.1490.100">
    <property type="entry name" value="DNA polymerase, Y-family, little finger domain"/>
    <property type="match status" value="1"/>
</dbReference>
<dbReference type="InterPro" id="IPR043128">
    <property type="entry name" value="Rev_trsase/Diguanyl_cyclase"/>
</dbReference>
<feature type="region of interest" description="Disordered" evidence="3">
    <location>
        <begin position="818"/>
        <end position="899"/>
    </location>
</feature>
<organism evidence="6 7">
    <name type="scientific">Hohenbuehelia grisea</name>
    <dbReference type="NCBI Taxonomy" id="104357"/>
    <lineage>
        <taxon>Eukaryota</taxon>
        <taxon>Fungi</taxon>
        <taxon>Dikarya</taxon>
        <taxon>Basidiomycota</taxon>
        <taxon>Agaricomycotina</taxon>
        <taxon>Agaricomycetes</taxon>
        <taxon>Agaricomycetidae</taxon>
        <taxon>Agaricales</taxon>
        <taxon>Pleurotineae</taxon>
        <taxon>Pleurotaceae</taxon>
        <taxon>Hohenbuehelia</taxon>
    </lineage>
</organism>
<dbReference type="Pfam" id="PF16727">
    <property type="entry name" value="REV1_C"/>
    <property type="match status" value="1"/>
</dbReference>
<evidence type="ECO:0000313" key="7">
    <source>
        <dbReference type="Proteomes" id="UP001556367"/>
    </source>
</evidence>
<reference evidence="7" key="1">
    <citation type="submission" date="2024-06" db="EMBL/GenBank/DDBJ databases">
        <title>Multi-omics analyses provide insights into the biosynthesis of the anticancer antibiotic pleurotin in Hohenbuehelia grisea.</title>
        <authorList>
            <person name="Weaver J.A."/>
            <person name="Alberti F."/>
        </authorList>
    </citation>
    <scope>NUCLEOTIDE SEQUENCE [LARGE SCALE GENOMIC DNA]</scope>
    <source>
        <strain evidence="7">T-177</strain>
    </source>
</reference>
<dbReference type="Proteomes" id="UP001556367">
    <property type="component" value="Unassembled WGS sequence"/>
</dbReference>
<dbReference type="InterPro" id="IPR031991">
    <property type="entry name" value="Rev1_C"/>
</dbReference>
<dbReference type="Pfam" id="PF21999">
    <property type="entry name" value="IMS_HHH_1"/>
    <property type="match status" value="1"/>
</dbReference>
<keyword evidence="2" id="KW-0237">DNA synthesis</keyword>
<dbReference type="InterPro" id="IPR036775">
    <property type="entry name" value="DNA_pol_Y-fam_lit_finger_sf"/>
</dbReference>
<accession>A0ABR3IWQ9</accession>
<feature type="region of interest" description="Disordered" evidence="3">
    <location>
        <begin position="926"/>
        <end position="960"/>
    </location>
</feature>
<dbReference type="PROSITE" id="PS50173">
    <property type="entry name" value="UMUC"/>
    <property type="match status" value="1"/>
</dbReference>
<evidence type="ECO:0008006" key="8">
    <source>
        <dbReference type="Google" id="ProtNLM"/>
    </source>
</evidence>
<dbReference type="InterPro" id="IPR017961">
    <property type="entry name" value="DNA_pol_Y-fam_little_finger"/>
</dbReference>
<feature type="region of interest" description="Disordered" evidence="3">
    <location>
        <begin position="1084"/>
        <end position="1123"/>
    </location>
</feature>
<dbReference type="Gene3D" id="3.30.70.270">
    <property type="match status" value="1"/>
</dbReference>
<evidence type="ECO:0000256" key="2">
    <source>
        <dbReference type="ARBA" id="ARBA00022634"/>
    </source>
</evidence>
<feature type="domain" description="UmuC" evidence="5">
    <location>
        <begin position="447"/>
        <end position="641"/>
    </location>
</feature>
<feature type="compositionally biased region" description="Basic residues" evidence="3">
    <location>
        <begin position="856"/>
        <end position="872"/>
    </location>
</feature>
<dbReference type="SMART" id="SM00292">
    <property type="entry name" value="BRCT"/>
    <property type="match status" value="1"/>
</dbReference>
<evidence type="ECO:0000256" key="3">
    <source>
        <dbReference type="SAM" id="MobiDB-lite"/>
    </source>
</evidence>